<dbReference type="AlphaFoldDB" id="I3ZIY4"/>
<dbReference type="EMBL" id="CP003379">
    <property type="protein sequence ID" value="AFL89202.1"/>
    <property type="molecule type" value="Genomic_DNA"/>
</dbReference>
<accession>I3ZIY4</accession>
<protein>
    <submittedName>
        <fullName evidence="1">Uncharacterized protein</fullName>
    </submittedName>
</protein>
<dbReference type="Proteomes" id="UP000006056">
    <property type="component" value="Chromosome"/>
</dbReference>
<organism evidence="1 2">
    <name type="scientific">Terriglobus roseus (strain DSM 18391 / NRRL B-41598 / KBS 63)</name>
    <dbReference type="NCBI Taxonomy" id="926566"/>
    <lineage>
        <taxon>Bacteria</taxon>
        <taxon>Pseudomonadati</taxon>
        <taxon>Acidobacteriota</taxon>
        <taxon>Terriglobia</taxon>
        <taxon>Terriglobales</taxon>
        <taxon>Acidobacteriaceae</taxon>
        <taxon>Terriglobus</taxon>
    </lineage>
</organism>
<gene>
    <name evidence="1" type="ordered locus">Terro_2970</name>
</gene>
<evidence type="ECO:0000313" key="2">
    <source>
        <dbReference type="Proteomes" id="UP000006056"/>
    </source>
</evidence>
<reference evidence="1 2" key="1">
    <citation type="submission" date="2012-06" db="EMBL/GenBank/DDBJ databases">
        <title>Complete genome of Terriglobus roseus DSM 18391.</title>
        <authorList>
            <consortium name="US DOE Joint Genome Institute (JGI-PGF)"/>
            <person name="Lucas S."/>
            <person name="Copeland A."/>
            <person name="Lapidus A."/>
            <person name="Glavina del Rio T."/>
            <person name="Dalin E."/>
            <person name="Tice H."/>
            <person name="Bruce D."/>
            <person name="Goodwin L."/>
            <person name="Pitluck S."/>
            <person name="Peters L."/>
            <person name="Mikhailova N."/>
            <person name="Munk A.C.C."/>
            <person name="Kyrpides N."/>
            <person name="Mavromatis K."/>
            <person name="Ivanova N."/>
            <person name="Brettin T."/>
            <person name="Detter J.C."/>
            <person name="Han C."/>
            <person name="Larimer F."/>
            <person name="Land M."/>
            <person name="Hauser L."/>
            <person name="Markowitz V."/>
            <person name="Cheng J.-F."/>
            <person name="Hugenholtz P."/>
            <person name="Woyke T."/>
            <person name="Wu D."/>
            <person name="Brambilla E."/>
            <person name="Klenk H.-P."/>
            <person name="Eisen J.A."/>
        </authorList>
    </citation>
    <scope>NUCLEOTIDE SEQUENCE [LARGE SCALE GENOMIC DNA]</scope>
    <source>
        <strain evidence="2">DSM 18391 / NRRL B-41598 / KBS 63</strain>
    </source>
</reference>
<dbReference type="HOGENOM" id="CLU_2848358_0_0_0"/>
<name>I3ZIY4_TERRK</name>
<dbReference type="KEGG" id="trs:Terro_2970"/>
<evidence type="ECO:0000313" key="1">
    <source>
        <dbReference type="EMBL" id="AFL89202.1"/>
    </source>
</evidence>
<keyword evidence="2" id="KW-1185">Reference proteome</keyword>
<sequence length="65" mass="7434">MSRTASSERKTPSRRFRDACELKVNGFAHLSVTSNNVMQLTRTYTSPALTGKMLNKWFLNEIDPK</sequence>
<proteinExistence type="predicted"/>